<dbReference type="EMBL" id="LFMI01000476">
    <property type="protein sequence ID" value="OTA04157.1"/>
    <property type="molecule type" value="Genomic_DNA"/>
</dbReference>
<evidence type="ECO:0000313" key="2">
    <source>
        <dbReference type="Proteomes" id="UP000219286"/>
    </source>
</evidence>
<proteinExistence type="predicted"/>
<dbReference type="OrthoDB" id="3740850at2759"/>
<keyword evidence="2" id="KW-1185">Reference proteome</keyword>
<evidence type="ECO:0008006" key="3">
    <source>
        <dbReference type="Google" id="ProtNLM"/>
    </source>
</evidence>
<name>A0A2H2Z8C5_TRIPA</name>
<dbReference type="Proteomes" id="UP000219286">
    <property type="component" value="Unassembled WGS sequence"/>
</dbReference>
<dbReference type="Pfam" id="PF14223">
    <property type="entry name" value="Retrotran_gag_2"/>
    <property type="match status" value="1"/>
</dbReference>
<reference evidence="1 2" key="1">
    <citation type="journal article" date="2015" name="Genome Announc.">
        <title>Genome sequence and annotation of Trichoderma parareesei, the ancestor of the cellulase producer Trichoderma reesei.</title>
        <authorList>
            <person name="Yang D."/>
            <person name="Pomraning K."/>
            <person name="Kopchinskiy A."/>
            <person name="Karimi Aghcheh R."/>
            <person name="Atanasova L."/>
            <person name="Chenthamara K."/>
            <person name="Baker S.E."/>
            <person name="Zhang R."/>
            <person name="Shen Q."/>
            <person name="Freitag M."/>
            <person name="Kubicek C.P."/>
            <person name="Druzhinina I.S."/>
        </authorList>
    </citation>
    <scope>NUCLEOTIDE SEQUENCE [LARGE SCALE GENOMIC DNA]</scope>
    <source>
        <strain evidence="1 2">CBS 125925</strain>
    </source>
</reference>
<comment type="caution">
    <text evidence="1">The sequence shown here is derived from an EMBL/GenBank/DDBJ whole genome shotgun (WGS) entry which is preliminary data.</text>
</comment>
<protein>
    <recommendedName>
        <fullName evidence="3">DUF4219 domain-containing protein</fullName>
    </recommendedName>
</protein>
<evidence type="ECO:0000313" key="1">
    <source>
        <dbReference type="EMBL" id="OTA04157.1"/>
    </source>
</evidence>
<dbReference type="AlphaFoldDB" id="A0A2H2Z8C5"/>
<gene>
    <name evidence="1" type="ORF">A9Z42_0047290</name>
</gene>
<organism evidence="1 2">
    <name type="scientific">Trichoderma parareesei</name>
    <name type="common">Filamentous fungus</name>
    <dbReference type="NCBI Taxonomy" id="858221"/>
    <lineage>
        <taxon>Eukaryota</taxon>
        <taxon>Fungi</taxon>
        <taxon>Dikarya</taxon>
        <taxon>Ascomycota</taxon>
        <taxon>Pezizomycotina</taxon>
        <taxon>Sordariomycetes</taxon>
        <taxon>Hypocreomycetidae</taxon>
        <taxon>Hypocreales</taxon>
        <taxon>Hypocreaceae</taxon>
        <taxon>Trichoderma</taxon>
    </lineage>
</organism>
<accession>A0A2H2Z8C5</accession>
<sequence>MSSNDDLTFEIDPSRLPQLDSQGSNYPVWRAAWTLVFQSVDMWDIVSDGKAPAVTAATPASAALSAQIAQYEKDDMKAMLMLISAAHPDLVFLVTTTSSAHQAWATLKARFRRDTDRDTAQSIIRQFRQLTSLRYDMIYNLVQHLDTFHQT</sequence>